<dbReference type="InterPro" id="IPR001647">
    <property type="entry name" value="HTH_TetR"/>
</dbReference>
<feature type="DNA-binding region" description="H-T-H motif" evidence="4">
    <location>
        <begin position="28"/>
        <end position="47"/>
    </location>
</feature>
<keyword evidence="2 4" id="KW-0238">DNA-binding</keyword>
<feature type="domain" description="HTH tetR-type" evidence="5">
    <location>
        <begin position="5"/>
        <end position="65"/>
    </location>
</feature>
<reference evidence="6 7" key="1">
    <citation type="submission" date="2020-02" db="EMBL/GenBank/DDBJ databases">
        <title>Pseudoroseicyclus tamarix, sp. nov., isolated from offshore sediment of a Tamarix chinensis forest.</title>
        <authorList>
            <person name="Gai Y."/>
        </authorList>
    </citation>
    <scope>NUCLEOTIDE SEQUENCE [LARGE SCALE GENOMIC DNA]</scope>
    <source>
        <strain evidence="6 7">CLL3-39</strain>
    </source>
</reference>
<keyword evidence="1" id="KW-0805">Transcription regulation</keyword>
<dbReference type="Proteomes" id="UP000474757">
    <property type="component" value="Unassembled WGS sequence"/>
</dbReference>
<accession>A0A6B2JHK6</accession>
<dbReference type="InterPro" id="IPR009057">
    <property type="entry name" value="Homeodomain-like_sf"/>
</dbReference>
<dbReference type="SUPFAM" id="SSF48498">
    <property type="entry name" value="Tetracyclin repressor-like, C-terminal domain"/>
    <property type="match status" value="1"/>
</dbReference>
<dbReference type="PANTHER" id="PTHR47506">
    <property type="entry name" value="TRANSCRIPTIONAL REGULATORY PROTEIN"/>
    <property type="match status" value="1"/>
</dbReference>
<dbReference type="PROSITE" id="PS50977">
    <property type="entry name" value="HTH_TETR_2"/>
    <property type="match status" value="1"/>
</dbReference>
<evidence type="ECO:0000259" key="5">
    <source>
        <dbReference type="PROSITE" id="PS50977"/>
    </source>
</evidence>
<evidence type="ECO:0000313" key="7">
    <source>
        <dbReference type="Proteomes" id="UP000474757"/>
    </source>
</evidence>
<evidence type="ECO:0000256" key="2">
    <source>
        <dbReference type="ARBA" id="ARBA00023125"/>
    </source>
</evidence>
<dbReference type="GO" id="GO:0003677">
    <property type="term" value="F:DNA binding"/>
    <property type="evidence" value="ECO:0007669"/>
    <property type="project" value="UniProtKB-UniRule"/>
</dbReference>
<name>A0A6B2JHK6_9RHOB</name>
<keyword evidence="3" id="KW-0804">Transcription</keyword>
<dbReference type="EMBL" id="JAAGAB010000002">
    <property type="protein sequence ID" value="NDV00781.1"/>
    <property type="molecule type" value="Genomic_DNA"/>
</dbReference>
<dbReference type="InterPro" id="IPR036271">
    <property type="entry name" value="Tet_transcr_reg_TetR-rel_C_sf"/>
</dbReference>
<organism evidence="6 7">
    <name type="scientific">Pseudoroseicyclus tamaricis</name>
    <dbReference type="NCBI Taxonomy" id="2705421"/>
    <lineage>
        <taxon>Bacteria</taxon>
        <taxon>Pseudomonadati</taxon>
        <taxon>Pseudomonadota</taxon>
        <taxon>Alphaproteobacteria</taxon>
        <taxon>Rhodobacterales</taxon>
        <taxon>Paracoccaceae</taxon>
        <taxon>Pseudoroseicyclus</taxon>
    </lineage>
</organism>
<evidence type="ECO:0000256" key="3">
    <source>
        <dbReference type="ARBA" id="ARBA00023163"/>
    </source>
</evidence>
<comment type="caution">
    <text evidence="6">The sequence shown here is derived from an EMBL/GenBank/DDBJ whole genome shotgun (WGS) entry which is preliminary data.</text>
</comment>
<sequence length="205" mass="22791">MARGVETRARILSVAREAVLWKGFDATSIDEIVAGAELTRSGFFYHFPDKNALAVALIDQHADEEREMLDGIFARAAELSDDPLQRVLIAMKLLAETVENVERDYPGCIVATAAFQDRLFSSDVREANRRAVAAWRDRFIAVFEELAESYPPRTSVEMADLADTVNTVLEGGIVMAKALGERRVLATQVLVLRNLLRLAFEPPRA</sequence>
<evidence type="ECO:0000256" key="1">
    <source>
        <dbReference type="ARBA" id="ARBA00023015"/>
    </source>
</evidence>
<protein>
    <submittedName>
        <fullName evidence="6">TetR/AcrR family transcriptional regulator</fullName>
    </submittedName>
</protein>
<dbReference type="Gene3D" id="1.10.357.10">
    <property type="entry name" value="Tetracycline Repressor, domain 2"/>
    <property type="match status" value="1"/>
</dbReference>
<dbReference type="Pfam" id="PF21993">
    <property type="entry name" value="TetR_C_13_2"/>
    <property type="match status" value="1"/>
</dbReference>
<dbReference type="AlphaFoldDB" id="A0A6B2JHK6"/>
<dbReference type="InterPro" id="IPR054156">
    <property type="entry name" value="YxaF_TetR_C"/>
</dbReference>
<evidence type="ECO:0000313" key="6">
    <source>
        <dbReference type="EMBL" id="NDV00781.1"/>
    </source>
</evidence>
<dbReference type="SUPFAM" id="SSF46689">
    <property type="entry name" value="Homeodomain-like"/>
    <property type="match status" value="1"/>
</dbReference>
<evidence type="ECO:0000256" key="4">
    <source>
        <dbReference type="PROSITE-ProRule" id="PRU00335"/>
    </source>
</evidence>
<gene>
    <name evidence="6" type="ORF">GZA08_07335</name>
</gene>
<dbReference type="RefSeq" id="WP_163891594.1">
    <property type="nucleotide sequence ID" value="NZ_JAAFYS010000002.1"/>
</dbReference>
<dbReference type="PANTHER" id="PTHR47506:SF1">
    <property type="entry name" value="HTH-TYPE TRANSCRIPTIONAL REGULATOR YJDC"/>
    <property type="match status" value="1"/>
</dbReference>
<proteinExistence type="predicted"/>
<keyword evidence="7" id="KW-1185">Reference proteome</keyword>
<dbReference type="Pfam" id="PF00440">
    <property type="entry name" value="TetR_N"/>
    <property type="match status" value="1"/>
</dbReference>